<dbReference type="Pfam" id="PF07946">
    <property type="entry name" value="CCDC47"/>
    <property type="match status" value="1"/>
</dbReference>
<dbReference type="Proteomes" id="UP000054350">
    <property type="component" value="Unassembled WGS sequence"/>
</dbReference>
<dbReference type="eggNOG" id="KOG2357">
    <property type="taxonomic scope" value="Eukaryota"/>
</dbReference>
<reference evidence="8" key="2">
    <citation type="submission" date="2009-11" db="EMBL/GenBank/DDBJ databases">
        <title>The Genome Sequence of Allomyces macrogynus strain ATCC 38327.</title>
        <authorList>
            <consortium name="The Broad Institute Genome Sequencing Platform"/>
            <person name="Russ C."/>
            <person name="Cuomo C."/>
            <person name="Shea T."/>
            <person name="Young S.K."/>
            <person name="Zeng Q."/>
            <person name="Koehrsen M."/>
            <person name="Haas B."/>
            <person name="Borodovsky M."/>
            <person name="Guigo R."/>
            <person name="Alvarado L."/>
            <person name="Berlin A."/>
            <person name="Borenstein D."/>
            <person name="Chen Z."/>
            <person name="Engels R."/>
            <person name="Freedman E."/>
            <person name="Gellesch M."/>
            <person name="Goldberg J."/>
            <person name="Griggs A."/>
            <person name="Gujja S."/>
            <person name="Heiman D."/>
            <person name="Hepburn T."/>
            <person name="Howarth C."/>
            <person name="Jen D."/>
            <person name="Larson L."/>
            <person name="Lewis B."/>
            <person name="Mehta T."/>
            <person name="Park D."/>
            <person name="Pearson M."/>
            <person name="Roberts A."/>
            <person name="Saif S."/>
            <person name="Shenoy N."/>
            <person name="Sisk P."/>
            <person name="Stolte C."/>
            <person name="Sykes S."/>
            <person name="Walk T."/>
            <person name="White J."/>
            <person name="Yandava C."/>
            <person name="Burger G."/>
            <person name="Gray M.W."/>
            <person name="Holland P.W.H."/>
            <person name="King N."/>
            <person name="Lang F.B.F."/>
            <person name="Roger A.J."/>
            <person name="Ruiz-Trillo I."/>
            <person name="Lander E."/>
            <person name="Nusbaum C."/>
        </authorList>
    </citation>
    <scope>NUCLEOTIDE SEQUENCE [LARGE SCALE GENOMIC DNA]</scope>
    <source>
        <strain evidence="8">ATCC 38327</strain>
    </source>
</reference>
<name>A0A0L0S5X2_ALLM3</name>
<accession>A0A0L0S5X2</accession>
<evidence type="ECO:0000256" key="6">
    <source>
        <dbReference type="SAM" id="Phobius"/>
    </source>
</evidence>
<protein>
    <recommendedName>
        <fullName evidence="9">DUF1682 domain-containing protein</fullName>
    </recommendedName>
</protein>
<keyword evidence="3 6" id="KW-1133">Transmembrane helix</keyword>
<dbReference type="GO" id="GO:0005509">
    <property type="term" value="F:calcium ion binding"/>
    <property type="evidence" value="ECO:0007669"/>
    <property type="project" value="InterPro"/>
</dbReference>
<evidence type="ECO:0000256" key="1">
    <source>
        <dbReference type="ARBA" id="ARBA00004167"/>
    </source>
</evidence>
<feature type="region of interest" description="Disordered" evidence="5">
    <location>
        <begin position="296"/>
        <end position="357"/>
    </location>
</feature>
<feature type="compositionally biased region" description="Basic residues" evidence="5">
    <location>
        <begin position="340"/>
        <end position="351"/>
    </location>
</feature>
<dbReference type="GO" id="GO:0005783">
    <property type="term" value="C:endoplasmic reticulum"/>
    <property type="evidence" value="ECO:0007669"/>
    <property type="project" value="InterPro"/>
</dbReference>
<dbReference type="OrthoDB" id="5561026at2759"/>
<evidence type="ECO:0000313" key="7">
    <source>
        <dbReference type="EMBL" id="KNE57764.1"/>
    </source>
</evidence>
<dbReference type="AlphaFoldDB" id="A0A0L0S5X2"/>
<evidence type="ECO:0000313" key="8">
    <source>
        <dbReference type="Proteomes" id="UP000054350"/>
    </source>
</evidence>
<reference evidence="7 8" key="1">
    <citation type="submission" date="2009-11" db="EMBL/GenBank/DDBJ databases">
        <title>Annotation of Allomyces macrogynus ATCC 38327.</title>
        <authorList>
            <consortium name="The Broad Institute Genome Sequencing Platform"/>
            <person name="Russ C."/>
            <person name="Cuomo C."/>
            <person name="Burger G."/>
            <person name="Gray M.W."/>
            <person name="Holland P.W.H."/>
            <person name="King N."/>
            <person name="Lang F.B.F."/>
            <person name="Roger A.J."/>
            <person name="Ruiz-Trillo I."/>
            <person name="Young S.K."/>
            <person name="Zeng Q."/>
            <person name="Gargeya S."/>
            <person name="Fitzgerald M."/>
            <person name="Haas B."/>
            <person name="Abouelleil A."/>
            <person name="Alvarado L."/>
            <person name="Arachchi H.M."/>
            <person name="Berlin A."/>
            <person name="Chapman S.B."/>
            <person name="Gearin G."/>
            <person name="Goldberg J."/>
            <person name="Griggs A."/>
            <person name="Gujja S."/>
            <person name="Hansen M."/>
            <person name="Heiman D."/>
            <person name="Howarth C."/>
            <person name="Larimer J."/>
            <person name="Lui A."/>
            <person name="MacDonald P.J.P."/>
            <person name="McCowen C."/>
            <person name="Montmayeur A."/>
            <person name="Murphy C."/>
            <person name="Neiman D."/>
            <person name="Pearson M."/>
            <person name="Priest M."/>
            <person name="Roberts A."/>
            <person name="Saif S."/>
            <person name="Shea T."/>
            <person name="Sisk P."/>
            <person name="Stolte C."/>
            <person name="Sykes S."/>
            <person name="Wortman J."/>
            <person name="Nusbaum C."/>
            <person name="Birren B."/>
        </authorList>
    </citation>
    <scope>NUCLEOTIDE SEQUENCE [LARGE SCALE GENOMIC DNA]</scope>
    <source>
        <strain evidence="7 8">ATCC 38327</strain>
    </source>
</reference>
<evidence type="ECO:0000256" key="3">
    <source>
        <dbReference type="ARBA" id="ARBA00022989"/>
    </source>
</evidence>
<organism evidence="7 8">
    <name type="scientific">Allomyces macrogynus (strain ATCC 38327)</name>
    <name type="common">Allomyces javanicus var. macrogynus</name>
    <dbReference type="NCBI Taxonomy" id="578462"/>
    <lineage>
        <taxon>Eukaryota</taxon>
        <taxon>Fungi</taxon>
        <taxon>Fungi incertae sedis</taxon>
        <taxon>Blastocladiomycota</taxon>
        <taxon>Blastocladiomycetes</taxon>
        <taxon>Blastocladiales</taxon>
        <taxon>Blastocladiaceae</taxon>
        <taxon>Allomyces</taxon>
    </lineage>
</organism>
<dbReference type="OMA" id="MHLVRDM"/>
<evidence type="ECO:0000256" key="5">
    <source>
        <dbReference type="SAM" id="MobiDB-lite"/>
    </source>
</evidence>
<keyword evidence="4 6" id="KW-0472">Membrane</keyword>
<dbReference type="EMBL" id="GG745332">
    <property type="protein sequence ID" value="KNE57764.1"/>
    <property type="molecule type" value="Genomic_DNA"/>
</dbReference>
<feature type="transmembrane region" description="Helical" evidence="6">
    <location>
        <begin position="32"/>
        <end position="51"/>
    </location>
</feature>
<dbReference type="GO" id="GO:0016020">
    <property type="term" value="C:membrane"/>
    <property type="evidence" value="ECO:0007669"/>
    <property type="project" value="UniProtKB-SubCell"/>
</dbReference>
<feature type="compositionally biased region" description="Basic and acidic residues" evidence="5">
    <location>
        <begin position="296"/>
        <end position="319"/>
    </location>
</feature>
<evidence type="ECO:0000256" key="2">
    <source>
        <dbReference type="ARBA" id="ARBA00022692"/>
    </source>
</evidence>
<comment type="subcellular location">
    <subcellularLocation>
        <location evidence="1">Membrane</location>
        <topology evidence="1">Single-pass membrane protein</topology>
    </subcellularLocation>
</comment>
<dbReference type="PANTHER" id="PTHR12883">
    <property type="entry name" value="ADIPOCYTE-SPECIFIC PROTEIN 4-RELATED"/>
    <property type="match status" value="1"/>
</dbReference>
<keyword evidence="8" id="KW-1185">Reference proteome</keyword>
<evidence type="ECO:0008006" key="9">
    <source>
        <dbReference type="Google" id="ProtNLM"/>
    </source>
</evidence>
<evidence type="ECO:0000256" key="4">
    <source>
        <dbReference type="ARBA" id="ARBA00023136"/>
    </source>
</evidence>
<gene>
    <name evidence="7" type="ORF">AMAG_04617</name>
</gene>
<dbReference type="InterPro" id="IPR012879">
    <property type="entry name" value="CCDC47"/>
</dbReference>
<dbReference type="VEuPathDB" id="FungiDB:AMAG_04617"/>
<sequence length="357" mass="39984">MITASAALAAWSDVLQTIFGPTLGKAILNSPYSYEVAMVGVLAMIGVTYLVGAARNRRIATTWYDACLPTFRANFAYLGDGSMTLLRDGAADYLVYGSGRVKCEKMIVRLALKERHILPLAIKDFFTVAHDRVTFDLALDPKLSENFVLAIINRNVLNAVLAQRPEIANLAKPQPQSHLPPTTYALYAESTDLLHHFFTLDVRVARFLAHPQVQRRLESLIITDFPRKRLSLTYRLRLAAKDAYVADPATDNAWALHRTLASLTIWLADYVTQIEVRPEVKARLRRKREEFAAKLAEEEKKKADAERAAEGDGQEEKAAAVRTPPMSPAAQRRLDEKRARKEQKKAAKSGRMRIGPM</sequence>
<dbReference type="GO" id="GO:0032469">
    <property type="term" value="P:endoplasmic reticulum calcium ion homeostasis"/>
    <property type="evidence" value="ECO:0007669"/>
    <property type="project" value="InterPro"/>
</dbReference>
<keyword evidence="2 6" id="KW-0812">Transmembrane</keyword>
<dbReference type="PANTHER" id="PTHR12883:SF0">
    <property type="entry name" value="PAT COMPLEX SUBUNIT CCDC47"/>
    <property type="match status" value="1"/>
</dbReference>
<dbReference type="STRING" id="578462.A0A0L0S5X2"/>
<proteinExistence type="predicted"/>